<sequence length="66" mass="7638">MPLPASIIVGGGEMISPITWLWNIRHRKLIKETEAMIRLYLFLRHDCGLKEADKLSAKELRGLFLF</sequence>
<dbReference type="EMBL" id="MFAA01000004">
    <property type="protein sequence ID" value="OGD69623.1"/>
    <property type="molecule type" value="Genomic_DNA"/>
</dbReference>
<gene>
    <name evidence="1" type="ORF">A3E89_01960</name>
</gene>
<name>A0A1F5EQE8_9BACT</name>
<comment type="caution">
    <text evidence="1">The sequence shown here is derived from an EMBL/GenBank/DDBJ whole genome shotgun (WGS) entry which is preliminary data.</text>
</comment>
<dbReference type="Proteomes" id="UP000185891">
    <property type="component" value="Unassembled WGS sequence"/>
</dbReference>
<protein>
    <submittedName>
        <fullName evidence="1">Uncharacterized protein</fullName>
    </submittedName>
</protein>
<dbReference type="AlphaFoldDB" id="A0A1F5EQE8"/>
<proteinExistence type="predicted"/>
<reference evidence="1 2" key="1">
    <citation type="journal article" date="2016" name="Nat. Commun.">
        <title>Thousands of microbial genomes shed light on interconnected biogeochemical processes in an aquifer system.</title>
        <authorList>
            <person name="Anantharaman K."/>
            <person name="Brown C.T."/>
            <person name="Hug L.A."/>
            <person name="Sharon I."/>
            <person name="Castelle C.J."/>
            <person name="Probst A.J."/>
            <person name="Thomas B.C."/>
            <person name="Singh A."/>
            <person name="Wilkins M.J."/>
            <person name="Karaoz U."/>
            <person name="Brodie E.L."/>
            <person name="Williams K.H."/>
            <person name="Hubbard S.S."/>
            <person name="Banfield J.F."/>
        </authorList>
    </citation>
    <scope>NUCLEOTIDE SEQUENCE [LARGE SCALE GENOMIC DNA]</scope>
</reference>
<evidence type="ECO:0000313" key="1">
    <source>
        <dbReference type="EMBL" id="OGD69623.1"/>
    </source>
</evidence>
<accession>A0A1F5EQE8</accession>
<organism evidence="1 2">
    <name type="scientific">Candidatus Campbellbacteria bacterium RIFCSPHIGHO2_12_FULL_35_10</name>
    <dbReference type="NCBI Taxonomy" id="1797578"/>
    <lineage>
        <taxon>Bacteria</taxon>
        <taxon>Candidatus Campbelliibacteriota</taxon>
    </lineage>
</organism>
<evidence type="ECO:0000313" key="2">
    <source>
        <dbReference type="Proteomes" id="UP000185891"/>
    </source>
</evidence>